<feature type="compositionally biased region" description="Low complexity" evidence="1">
    <location>
        <begin position="176"/>
        <end position="186"/>
    </location>
</feature>
<feature type="compositionally biased region" description="Basic and acidic residues" evidence="1">
    <location>
        <begin position="304"/>
        <end position="315"/>
    </location>
</feature>
<dbReference type="Ensembl" id="ENSMPUT00000020132.1">
    <property type="protein sequence ID" value="ENSMPUP00000019849.1"/>
    <property type="gene ID" value="ENSMPUG00000019980.1"/>
</dbReference>
<evidence type="ECO:0000256" key="1">
    <source>
        <dbReference type="SAM" id="MobiDB-lite"/>
    </source>
</evidence>
<evidence type="ECO:0000313" key="2">
    <source>
        <dbReference type="Ensembl" id="ENSMPUP00000019849.1"/>
    </source>
</evidence>
<name>M3Z8D5_MUSPF</name>
<dbReference type="EMBL" id="AEYP01093202">
    <property type="status" value="NOT_ANNOTATED_CDS"/>
    <property type="molecule type" value="Genomic_DNA"/>
</dbReference>
<accession>M3Z8D5</accession>
<feature type="region of interest" description="Disordered" evidence="1">
    <location>
        <begin position="166"/>
        <end position="186"/>
    </location>
</feature>
<proteinExistence type="predicted"/>
<organism evidence="2">
    <name type="scientific">Mustela putorius furo</name>
    <name type="common">European domestic ferret</name>
    <name type="synonym">Mustela furo</name>
    <dbReference type="NCBI Taxonomy" id="9669"/>
    <lineage>
        <taxon>Eukaryota</taxon>
        <taxon>Metazoa</taxon>
        <taxon>Chordata</taxon>
        <taxon>Craniata</taxon>
        <taxon>Vertebrata</taxon>
        <taxon>Euteleostomi</taxon>
        <taxon>Mammalia</taxon>
        <taxon>Eutheria</taxon>
        <taxon>Laurasiatheria</taxon>
        <taxon>Carnivora</taxon>
        <taxon>Caniformia</taxon>
        <taxon>Musteloidea</taxon>
        <taxon>Mustelidae</taxon>
        <taxon>Mustelinae</taxon>
        <taxon>Mustela</taxon>
    </lineage>
</organism>
<protein>
    <submittedName>
        <fullName evidence="2">Uncharacterized protein</fullName>
    </submittedName>
</protein>
<sequence>GPGGGLCPCSAPRVASCPPAPWHRRGIGVARGPRQPRRGPQPFAGTPALREAGLQAPARLPGAATCVAARFERPRRGGQREPSVLGPSGQPCCVLLCFPLLPVAVTTLQTGGRPGEALPRRSEGVRSRKQPWAPGVRCLTRSPALPRLFFSRLAPVTTWTVPGAGGGGRARAHLSPTCPTLAPLRTPPRRVLPLQAGARASCRPQGSCSPPPSPASAKAQTPAALRFGDGRDVSPCGLAPRGTGCRVQPCSPAPSSLRPVREHQGFWGAQCLQTRRWTGMLRGPDALATFRWAEASRLPSPAEQGDRAEAVRGGEARAPGIRPETPDRGGSWPSKACPGPFCESLNPWSPSFPCVPSTPGWSSGRGSRRGREALVSVHPSLLALSCSASPRVPSPRPRCG</sequence>
<reference evidence="2" key="1">
    <citation type="submission" date="2024-06" db="UniProtKB">
        <authorList>
            <consortium name="Ensembl"/>
        </authorList>
    </citation>
    <scope>IDENTIFICATION</scope>
</reference>
<feature type="region of interest" description="Disordered" evidence="1">
    <location>
        <begin position="110"/>
        <end position="129"/>
    </location>
</feature>
<feature type="region of interest" description="Disordered" evidence="1">
    <location>
        <begin position="200"/>
        <end position="220"/>
    </location>
</feature>
<dbReference type="AlphaFoldDB" id="M3Z8D5"/>
<dbReference type="InParanoid" id="M3Z8D5"/>
<feature type="region of interest" description="Disordered" evidence="1">
    <location>
        <begin position="25"/>
        <end position="47"/>
    </location>
</feature>
<feature type="region of interest" description="Disordered" evidence="1">
    <location>
        <begin position="298"/>
        <end position="333"/>
    </location>
</feature>
<dbReference type="HOGENOM" id="CLU_689919_0_0_1"/>